<keyword evidence="1" id="KW-0808">Transferase</keyword>
<proteinExistence type="predicted"/>
<evidence type="ECO:0000313" key="1">
    <source>
        <dbReference type="EMBL" id="SEQ01947.1"/>
    </source>
</evidence>
<dbReference type="InterPro" id="IPR027417">
    <property type="entry name" value="P-loop_NTPase"/>
</dbReference>
<accession>A0A1H9CLM5</accession>
<dbReference type="eggNOG" id="COG1102">
    <property type="taxonomic scope" value="Bacteria"/>
</dbReference>
<organism evidence="1 2">
    <name type="scientific">Treponema bryantii</name>
    <dbReference type="NCBI Taxonomy" id="163"/>
    <lineage>
        <taxon>Bacteria</taxon>
        <taxon>Pseudomonadati</taxon>
        <taxon>Spirochaetota</taxon>
        <taxon>Spirochaetia</taxon>
        <taxon>Spirochaetales</taxon>
        <taxon>Treponemataceae</taxon>
        <taxon>Treponema</taxon>
    </lineage>
</organism>
<dbReference type="EMBL" id="FOFU01000002">
    <property type="protein sequence ID" value="SEQ01947.1"/>
    <property type="molecule type" value="Genomic_DNA"/>
</dbReference>
<dbReference type="GO" id="GO:0016301">
    <property type="term" value="F:kinase activity"/>
    <property type="evidence" value="ECO:0007669"/>
    <property type="project" value="UniProtKB-KW"/>
</dbReference>
<protein>
    <submittedName>
        <fullName evidence="1">Cytidylate kinase</fullName>
    </submittedName>
</protein>
<gene>
    <name evidence="1" type="ORF">SAMN04487977_102221</name>
</gene>
<sequence>MAVITISRQVAALGDEVAGELAKRLGYKFITRKEIEKRIVELGFSENKMPKFDERKPGFFASLTKDRDEYLNYAQYAILEAAEKKNVVIIGRGAFAVLQNVPNNISVRLIADEATRIDRLRKEFNWDEKQALQRIQESDANRAGFHSSFYNVDINDPVNYHAVLNTGLLSLELAVDVIAELVEKKVTIKQEEEGNKIIDDLLKAQTVVNKLSMERKLNIEFMHATIQGNTVVLHGVSDSPAVVEQALQLIREEMPGYDAKSAVSIIHDFKTFQ</sequence>
<reference evidence="1 2" key="1">
    <citation type="submission" date="2016-10" db="EMBL/GenBank/DDBJ databases">
        <authorList>
            <person name="de Groot N.N."/>
        </authorList>
    </citation>
    <scope>NUCLEOTIDE SEQUENCE [LARGE SCALE GENOMIC DNA]</scope>
    <source>
        <strain evidence="1 2">B25</strain>
    </source>
</reference>
<dbReference type="OrthoDB" id="7929987at2"/>
<dbReference type="Gene3D" id="3.40.50.300">
    <property type="entry name" value="P-loop containing nucleotide triphosphate hydrolases"/>
    <property type="match status" value="1"/>
</dbReference>
<dbReference type="AlphaFoldDB" id="A0A1H9CLM5"/>
<dbReference type="Proteomes" id="UP000182360">
    <property type="component" value="Unassembled WGS sequence"/>
</dbReference>
<dbReference type="SUPFAM" id="SSF52540">
    <property type="entry name" value="P-loop containing nucleoside triphosphate hydrolases"/>
    <property type="match status" value="1"/>
</dbReference>
<keyword evidence="2" id="KW-1185">Reference proteome</keyword>
<dbReference type="STRING" id="163.SAMN04487775_10614"/>
<dbReference type="Pfam" id="PF13189">
    <property type="entry name" value="Cytidylate_kin2"/>
    <property type="match status" value="1"/>
</dbReference>
<dbReference type="RefSeq" id="WP_074641281.1">
    <property type="nucleotide sequence ID" value="NZ_AP025286.1"/>
</dbReference>
<evidence type="ECO:0000313" key="2">
    <source>
        <dbReference type="Proteomes" id="UP000182360"/>
    </source>
</evidence>
<name>A0A1H9CLM5_9SPIR</name>
<keyword evidence="1" id="KW-0418">Kinase</keyword>